<dbReference type="InterPro" id="IPR029016">
    <property type="entry name" value="GAF-like_dom_sf"/>
</dbReference>
<evidence type="ECO:0000259" key="2">
    <source>
        <dbReference type="PROSITE" id="PS50883"/>
    </source>
</evidence>
<accession>Q30YK2</accession>
<dbReference type="SMART" id="SM00091">
    <property type="entry name" value="PAS"/>
    <property type="match status" value="2"/>
</dbReference>
<dbReference type="NCBIfam" id="TIGR00254">
    <property type="entry name" value="GGDEF"/>
    <property type="match status" value="1"/>
</dbReference>
<dbReference type="Pfam" id="PF00990">
    <property type="entry name" value="GGDEF"/>
    <property type="match status" value="1"/>
</dbReference>
<reference evidence="4 5" key="1">
    <citation type="journal article" date="2011" name="J. Bacteriol.">
        <title>Complete genome sequence and updated annotation of Desulfovibrio alaskensis G20.</title>
        <authorList>
            <person name="Hauser L.J."/>
            <person name="Land M.L."/>
            <person name="Brown S.D."/>
            <person name="Larimer F."/>
            <person name="Keller K.L."/>
            <person name="Rapp-Giles B.J."/>
            <person name="Price M.N."/>
            <person name="Lin M."/>
            <person name="Bruce D.C."/>
            <person name="Detter J.C."/>
            <person name="Tapia R."/>
            <person name="Han C.S."/>
            <person name="Goodwin L.A."/>
            <person name="Cheng J.F."/>
            <person name="Pitluck S."/>
            <person name="Copeland A."/>
            <person name="Lucas S."/>
            <person name="Nolan M."/>
            <person name="Lapidus A.L."/>
            <person name="Palumbo A.V."/>
            <person name="Wall J.D."/>
        </authorList>
    </citation>
    <scope>NUCLEOTIDE SEQUENCE [LARGE SCALE GENOMIC DNA]</scope>
    <source>
        <strain evidence="5">ATCC BAA 1058 / DSM 17464 / G20</strain>
    </source>
</reference>
<dbReference type="InterPro" id="IPR000700">
    <property type="entry name" value="PAS-assoc_C"/>
</dbReference>
<dbReference type="SUPFAM" id="SSF55073">
    <property type="entry name" value="Nucleotide cyclase"/>
    <property type="match status" value="1"/>
</dbReference>
<dbReference type="InterPro" id="IPR000160">
    <property type="entry name" value="GGDEF_dom"/>
</dbReference>
<protein>
    <submittedName>
        <fullName evidence="4">Diguanylate cyclase/phosphodiesterase with PAS/PAC and GAF sensor(S)</fullName>
    </submittedName>
</protein>
<dbReference type="InterPro" id="IPR029787">
    <property type="entry name" value="Nucleotide_cyclase"/>
</dbReference>
<dbReference type="SMART" id="SM00052">
    <property type="entry name" value="EAL"/>
    <property type="match status" value="1"/>
</dbReference>
<dbReference type="Gene3D" id="3.30.450.40">
    <property type="match status" value="1"/>
</dbReference>
<dbReference type="STRING" id="207559.Dde_2447"/>
<evidence type="ECO:0000313" key="4">
    <source>
        <dbReference type="EMBL" id="ABB39244.1"/>
    </source>
</evidence>
<dbReference type="InterPro" id="IPR001633">
    <property type="entry name" value="EAL_dom"/>
</dbReference>
<dbReference type="InterPro" id="IPR035919">
    <property type="entry name" value="EAL_sf"/>
</dbReference>
<dbReference type="RefSeq" id="WP_011368314.1">
    <property type="nucleotide sequence ID" value="NC_007519.1"/>
</dbReference>
<dbReference type="PANTHER" id="PTHR44757">
    <property type="entry name" value="DIGUANYLATE CYCLASE DGCP"/>
    <property type="match status" value="1"/>
</dbReference>
<dbReference type="InterPro" id="IPR003018">
    <property type="entry name" value="GAF"/>
</dbReference>
<evidence type="ECO:0000313" key="5">
    <source>
        <dbReference type="Proteomes" id="UP000002710"/>
    </source>
</evidence>
<dbReference type="Pfam" id="PF00563">
    <property type="entry name" value="EAL"/>
    <property type="match status" value="1"/>
</dbReference>
<dbReference type="CDD" id="cd00130">
    <property type="entry name" value="PAS"/>
    <property type="match status" value="1"/>
</dbReference>
<dbReference type="PROSITE" id="PS50887">
    <property type="entry name" value="GGDEF"/>
    <property type="match status" value="1"/>
</dbReference>
<name>Q30YK2_OLEA2</name>
<gene>
    <name evidence="4" type="ordered locus">Dde_2447</name>
</gene>
<dbReference type="Gene3D" id="3.30.450.20">
    <property type="entry name" value="PAS domain"/>
    <property type="match status" value="1"/>
</dbReference>
<dbReference type="SUPFAM" id="SSF141868">
    <property type="entry name" value="EAL domain-like"/>
    <property type="match status" value="1"/>
</dbReference>
<dbReference type="Pfam" id="PF00989">
    <property type="entry name" value="PAS"/>
    <property type="match status" value="1"/>
</dbReference>
<dbReference type="CDD" id="cd01948">
    <property type="entry name" value="EAL"/>
    <property type="match status" value="1"/>
</dbReference>
<feature type="domain" description="EAL" evidence="2">
    <location>
        <begin position="601"/>
        <end position="858"/>
    </location>
</feature>
<dbReference type="AlphaFoldDB" id="Q30YK2"/>
<dbReference type="EMBL" id="CP000112">
    <property type="protein sequence ID" value="ABB39244.1"/>
    <property type="molecule type" value="Genomic_DNA"/>
</dbReference>
<dbReference type="PROSITE" id="PS50883">
    <property type="entry name" value="EAL"/>
    <property type="match status" value="1"/>
</dbReference>
<dbReference type="InterPro" id="IPR035965">
    <property type="entry name" value="PAS-like_dom_sf"/>
</dbReference>
<proteinExistence type="predicted"/>
<dbReference type="SMART" id="SM00267">
    <property type="entry name" value="GGDEF"/>
    <property type="match status" value="1"/>
</dbReference>
<dbReference type="InterPro" id="IPR043128">
    <property type="entry name" value="Rev_trsase/Diguanyl_cyclase"/>
</dbReference>
<dbReference type="CDD" id="cd01949">
    <property type="entry name" value="GGDEF"/>
    <property type="match status" value="1"/>
</dbReference>
<feature type="domain" description="PAC" evidence="1">
    <location>
        <begin position="374"/>
        <end position="426"/>
    </location>
</feature>
<dbReference type="InterPro" id="IPR013767">
    <property type="entry name" value="PAS_fold"/>
</dbReference>
<sequence length="865" mass="92776">MTQNNNATGPQQISADTFSILAAVYGHSPAGTGVFSHDGALVYANGAWSGLLGSGALPADFFRLAPGCGALFASVADGSRQRWSGSLPVQLASGRQLFRARLFALSGHALLHGLVVAELSGMQQENAPAAGCDVCPSWQLPVQLYAAPHALHDRLEAVFSVLMHRLDCSCATLWLAPQGDEPAVLLHAPDGAGARYSSRLFGASFARHVLAQGDIVVLDKAGAMRLAESGILPADVPLPAAAIAAPLCSPDGRTMGVLTACRRNSAVRFGMNDARFLRNAANIMATVERIHQSETALRESETRFRAVFDHAGLGIVLLTPQGTVKSVNKGAADLASIPAAEMLGLHYSDFLCADDVTVADRFFHALQGGADEVLTMTSAIRRRHAPPIWCKLTVSRVLDEGGSLRFIIVQIEDVTDHKREDERLTHMAYHDVLTGLPNRALFLDRLQSAFNRAQRNASYSFAVLYMDMDGFKDVNDSMGHDAGDALLGMFAERVGNCLRNVDTLARLGGDEFAVLLDDVPEILQVTHVIERITEAVSSPFMLRGREIRCGVSIGAVLRGQECSGCGDLLRQADSAMYKAKRRGSNRYVIAGSSDAAAARVMRKGEQELVTALDSGQLELFFQPVVSLQTGRMDAVEALVRWHHPERGLLAPGAFLPLAEHAGLQAALDAHVLRLAARAQLAMQEQEARGAAVLSVHVNMLSETLRRPEMPGVLLGVLQEEGAAADRFIFELVENLLVNAAPAVAEGLWRLRDAGIRLALDGFGSGYSSLAMLRRYPLSLLKVDGSFVRASDADMAARGIVRSARTLASGFSMKAVAEGVELPEHAELLRELGYSSAQGMYFAAPMRLSRLLRMHAAGAVFPVMAG</sequence>
<dbReference type="NCBIfam" id="TIGR00229">
    <property type="entry name" value="sensory_box"/>
    <property type="match status" value="1"/>
</dbReference>
<keyword evidence="5" id="KW-1185">Reference proteome</keyword>
<dbReference type="SUPFAM" id="SSF55781">
    <property type="entry name" value="GAF domain-like"/>
    <property type="match status" value="1"/>
</dbReference>
<dbReference type="SUPFAM" id="SSF55785">
    <property type="entry name" value="PYP-like sensor domain (PAS domain)"/>
    <property type="match status" value="1"/>
</dbReference>
<dbReference type="Proteomes" id="UP000002710">
    <property type="component" value="Chromosome"/>
</dbReference>
<dbReference type="PROSITE" id="PS50113">
    <property type="entry name" value="PAC"/>
    <property type="match status" value="1"/>
</dbReference>
<dbReference type="HOGENOM" id="CLU_000445_70_34_7"/>
<dbReference type="PANTHER" id="PTHR44757:SF2">
    <property type="entry name" value="BIOFILM ARCHITECTURE MAINTENANCE PROTEIN MBAA"/>
    <property type="match status" value="1"/>
</dbReference>
<dbReference type="KEGG" id="dde:Dde_2447"/>
<dbReference type="InterPro" id="IPR052155">
    <property type="entry name" value="Biofilm_reg_signaling"/>
</dbReference>
<dbReference type="eggNOG" id="COG5001">
    <property type="taxonomic scope" value="Bacteria"/>
</dbReference>
<dbReference type="InterPro" id="IPR000014">
    <property type="entry name" value="PAS"/>
</dbReference>
<evidence type="ECO:0000259" key="3">
    <source>
        <dbReference type="PROSITE" id="PS50887"/>
    </source>
</evidence>
<dbReference type="Gene3D" id="3.30.70.270">
    <property type="match status" value="1"/>
</dbReference>
<dbReference type="Gene3D" id="3.20.20.450">
    <property type="entry name" value="EAL domain"/>
    <property type="match status" value="1"/>
</dbReference>
<feature type="domain" description="GGDEF" evidence="3">
    <location>
        <begin position="459"/>
        <end position="592"/>
    </location>
</feature>
<evidence type="ECO:0000259" key="1">
    <source>
        <dbReference type="PROSITE" id="PS50113"/>
    </source>
</evidence>
<dbReference type="SMART" id="SM00065">
    <property type="entry name" value="GAF"/>
    <property type="match status" value="1"/>
</dbReference>
<organism evidence="4 5">
    <name type="scientific">Oleidesulfovibrio alaskensis (strain ATCC BAA-1058 / DSM 17464 / G20)</name>
    <name type="common">Desulfovibrio alaskensis</name>
    <dbReference type="NCBI Taxonomy" id="207559"/>
    <lineage>
        <taxon>Bacteria</taxon>
        <taxon>Pseudomonadati</taxon>
        <taxon>Thermodesulfobacteriota</taxon>
        <taxon>Desulfovibrionia</taxon>
        <taxon>Desulfovibrionales</taxon>
        <taxon>Desulfovibrionaceae</taxon>
        <taxon>Oleidesulfovibrio</taxon>
    </lineage>
</organism>